<dbReference type="Pfam" id="PF00270">
    <property type="entry name" value="DEAD"/>
    <property type="match status" value="1"/>
</dbReference>
<dbReference type="AlphaFoldDB" id="A0A8J3GBH9"/>
<evidence type="ECO:0000256" key="10">
    <source>
        <dbReference type="ARBA" id="ARBA00023235"/>
    </source>
</evidence>
<reference evidence="15" key="1">
    <citation type="journal article" date="2014" name="Int. J. Syst. Evol. Microbiol.">
        <title>Complete genome sequence of Corynebacterium casei LMG S-19264T (=DSM 44701T), isolated from a smear-ripened cheese.</title>
        <authorList>
            <consortium name="US DOE Joint Genome Institute (JGI-PGF)"/>
            <person name="Walter F."/>
            <person name="Albersmeier A."/>
            <person name="Kalinowski J."/>
            <person name="Ruckert C."/>
        </authorList>
    </citation>
    <scope>NUCLEOTIDE SEQUENCE</scope>
    <source>
        <strain evidence="15">KCTC 12870</strain>
    </source>
</reference>
<dbReference type="NCBIfam" id="TIGR00595">
    <property type="entry name" value="priA"/>
    <property type="match status" value="1"/>
</dbReference>
<evidence type="ECO:0000256" key="3">
    <source>
        <dbReference type="ARBA" id="ARBA00022723"/>
    </source>
</evidence>
<evidence type="ECO:0000256" key="7">
    <source>
        <dbReference type="ARBA" id="ARBA00022833"/>
    </source>
</evidence>
<dbReference type="PROSITE" id="PS51192">
    <property type="entry name" value="HELICASE_ATP_BIND_1"/>
    <property type="match status" value="1"/>
</dbReference>
<evidence type="ECO:0000256" key="12">
    <source>
        <dbReference type="ARBA" id="ARBA00048988"/>
    </source>
</evidence>
<dbReference type="GO" id="GO:0006302">
    <property type="term" value="P:double-strand break repair"/>
    <property type="evidence" value="ECO:0007669"/>
    <property type="project" value="InterPro"/>
</dbReference>
<dbReference type="PROSITE" id="PS51194">
    <property type="entry name" value="HELICASE_CTER"/>
    <property type="match status" value="1"/>
</dbReference>
<keyword evidence="8" id="KW-0067">ATP-binding</keyword>
<evidence type="ECO:0000256" key="2">
    <source>
        <dbReference type="ARBA" id="ARBA00022705"/>
    </source>
</evidence>
<name>A0A8J3GBH9_9BACT</name>
<keyword evidence="5" id="KW-0378">Hydrolase</keyword>
<dbReference type="GO" id="GO:1990077">
    <property type="term" value="C:primosome complex"/>
    <property type="evidence" value="ECO:0007669"/>
    <property type="project" value="UniProtKB-KW"/>
</dbReference>
<comment type="caution">
    <text evidence="15">The sequence shown here is derived from an EMBL/GenBank/DDBJ whole genome shotgun (WGS) entry which is preliminary data.</text>
</comment>
<keyword evidence="3" id="KW-0479">Metal-binding</keyword>
<dbReference type="GO" id="GO:0005524">
    <property type="term" value="F:ATP binding"/>
    <property type="evidence" value="ECO:0007669"/>
    <property type="project" value="UniProtKB-KW"/>
</dbReference>
<dbReference type="SMART" id="SM00490">
    <property type="entry name" value="HELICc"/>
    <property type="match status" value="1"/>
</dbReference>
<reference evidence="15" key="2">
    <citation type="submission" date="2020-09" db="EMBL/GenBank/DDBJ databases">
        <authorList>
            <person name="Sun Q."/>
            <person name="Kim S."/>
        </authorList>
    </citation>
    <scope>NUCLEOTIDE SEQUENCE</scope>
    <source>
        <strain evidence="15">KCTC 12870</strain>
    </source>
</reference>
<dbReference type="GO" id="GO:0006310">
    <property type="term" value="P:DNA recombination"/>
    <property type="evidence" value="ECO:0007669"/>
    <property type="project" value="InterPro"/>
</dbReference>
<keyword evidence="2" id="KW-0235">DNA replication</keyword>
<comment type="catalytic activity">
    <reaction evidence="12">
        <text>ATP + H2O = ADP + phosphate + H(+)</text>
        <dbReference type="Rhea" id="RHEA:13065"/>
        <dbReference type="ChEBI" id="CHEBI:15377"/>
        <dbReference type="ChEBI" id="CHEBI:15378"/>
        <dbReference type="ChEBI" id="CHEBI:30616"/>
        <dbReference type="ChEBI" id="CHEBI:43474"/>
        <dbReference type="ChEBI" id="CHEBI:456216"/>
        <dbReference type="EC" id="5.6.2.4"/>
    </reaction>
</comment>
<dbReference type="GO" id="GO:0043138">
    <property type="term" value="F:3'-5' DNA helicase activity"/>
    <property type="evidence" value="ECO:0007669"/>
    <property type="project" value="UniProtKB-EC"/>
</dbReference>
<evidence type="ECO:0000313" key="15">
    <source>
        <dbReference type="EMBL" id="GHB91015.1"/>
    </source>
</evidence>
<sequence>MIFLVPEVALTPQTVGRLRARLERDGAKIVVWHSHLSVGERFDAWFELAKGAAQVVVGARSAIFAPVRNLRLVVVDEEHEPAYKQGETPRYHGRDVAVYRAMLARATCILGSATPSLESLYNVQQKRYQLNRLNKRVDDRQLPTVHIVDMRREKLRADGLSSISQTLAEKLVDRFEKREQAILFLNRRGYSNSILCPDCGFTPECPHCAVTLTYHKTDERIRCHICGYFERAPQRCGKCGSVEIRKRGSGTQRIEEVVQKIVPRAKIVRMDTDTMTKKNLFRQILGDFRKGKIDILVGTQMIAKGLDFPNVTLVGMIDADISLHIPDFRAGERCFQLLVQVSGRAGRGDKAGEVIVQTFMPHHEPIQFARRGDFDGYLEVELEQRREFHYPPFRHIVRHLFRGRNPDKVIFYAEKWAELIEEKLEHAVEIRGPAPAPLEKMKDTYRFHIWYFLNNVSKVLPDILALRKTFPMDEDVIDVFDVDPVDMT</sequence>
<feature type="domain" description="Helicase C-terminal" evidence="14">
    <location>
        <begin position="231"/>
        <end position="388"/>
    </location>
</feature>
<dbReference type="InterPro" id="IPR001650">
    <property type="entry name" value="Helicase_C-like"/>
</dbReference>
<dbReference type="Gene3D" id="3.40.50.300">
    <property type="entry name" value="P-loop containing nucleotide triphosphate hydrolases"/>
    <property type="match status" value="2"/>
</dbReference>
<dbReference type="GO" id="GO:0046872">
    <property type="term" value="F:metal ion binding"/>
    <property type="evidence" value="ECO:0007669"/>
    <property type="project" value="UniProtKB-KW"/>
</dbReference>
<organism evidence="15 16">
    <name type="scientific">Cerasicoccus arenae</name>
    <dbReference type="NCBI Taxonomy" id="424488"/>
    <lineage>
        <taxon>Bacteria</taxon>
        <taxon>Pseudomonadati</taxon>
        <taxon>Verrucomicrobiota</taxon>
        <taxon>Opitutia</taxon>
        <taxon>Puniceicoccales</taxon>
        <taxon>Cerasicoccaceae</taxon>
        <taxon>Cerasicoccus</taxon>
    </lineage>
</organism>
<dbReference type="Pfam" id="PF18319">
    <property type="entry name" value="Zn_ribbon_PriA"/>
    <property type="match status" value="1"/>
</dbReference>
<evidence type="ECO:0000256" key="5">
    <source>
        <dbReference type="ARBA" id="ARBA00022801"/>
    </source>
</evidence>
<dbReference type="InterPro" id="IPR011545">
    <property type="entry name" value="DEAD/DEAH_box_helicase_dom"/>
</dbReference>
<keyword evidence="9" id="KW-0238">DNA-binding</keyword>
<dbReference type="FunFam" id="3.40.50.300:FF:000489">
    <property type="entry name" value="Primosome assembly protein PriA"/>
    <property type="match status" value="1"/>
</dbReference>
<dbReference type="InterPro" id="IPR005259">
    <property type="entry name" value="PriA"/>
</dbReference>
<evidence type="ECO:0000259" key="14">
    <source>
        <dbReference type="PROSITE" id="PS51194"/>
    </source>
</evidence>
<dbReference type="InterPro" id="IPR041236">
    <property type="entry name" value="PriA_C"/>
</dbReference>
<evidence type="ECO:0000256" key="9">
    <source>
        <dbReference type="ARBA" id="ARBA00023125"/>
    </source>
</evidence>
<dbReference type="GO" id="GO:0006270">
    <property type="term" value="P:DNA replication initiation"/>
    <property type="evidence" value="ECO:0007669"/>
    <property type="project" value="TreeGrafter"/>
</dbReference>
<dbReference type="PANTHER" id="PTHR30580">
    <property type="entry name" value="PRIMOSOMAL PROTEIN N"/>
    <property type="match status" value="1"/>
</dbReference>
<feature type="domain" description="Helicase ATP-binding" evidence="13">
    <location>
        <begin position="1"/>
        <end position="133"/>
    </location>
</feature>
<keyword evidence="1" id="KW-0639">Primosome</keyword>
<dbReference type="CDD" id="cd18804">
    <property type="entry name" value="SF2_C_priA"/>
    <property type="match status" value="1"/>
</dbReference>
<protein>
    <recommendedName>
        <fullName evidence="11">DNA 3'-5' helicase</fullName>
        <ecNumber evidence="11">5.6.2.4</ecNumber>
    </recommendedName>
</protein>
<dbReference type="EMBL" id="BMXG01000001">
    <property type="protein sequence ID" value="GHB91015.1"/>
    <property type="molecule type" value="Genomic_DNA"/>
</dbReference>
<dbReference type="GO" id="GO:0016787">
    <property type="term" value="F:hydrolase activity"/>
    <property type="evidence" value="ECO:0007669"/>
    <property type="project" value="UniProtKB-KW"/>
</dbReference>
<dbReference type="GO" id="GO:0003677">
    <property type="term" value="F:DNA binding"/>
    <property type="evidence" value="ECO:0007669"/>
    <property type="project" value="UniProtKB-KW"/>
</dbReference>
<dbReference type="InterPro" id="IPR014001">
    <property type="entry name" value="Helicase_ATP-bd"/>
</dbReference>
<gene>
    <name evidence="15" type="ORF">GCM10007047_02390</name>
</gene>
<evidence type="ECO:0000256" key="11">
    <source>
        <dbReference type="ARBA" id="ARBA00034808"/>
    </source>
</evidence>
<dbReference type="EC" id="5.6.2.4" evidence="11"/>
<dbReference type="Pfam" id="PF18074">
    <property type="entry name" value="PriA_C"/>
    <property type="match status" value="1"/>
</dbReference>
<evidence type="ECO:0000256" key="6">
    <source>
        <dbReference type="ARBA" id="ARBA00022806"/>
    </source>
</evidence>
<keyword evidence="10" id="KW-0413">Isomerase</keyword>
<dbReference type="Proteomes" id="UP000642829">
    <property type="component" value="Unassembled WGS sequence"/>
</dbReference>
<evidence type="ECO:0000256" key="4">
    <source>
        <dbReference type="ARBA" id="ARBA00022741"/>
    </source>
</evidence>
<dbReference type="InterPro" id="IPR027417">
    <property type="entry name" value="P-loop_NTPase"/>
</dbReference>
<dbReference type="PANTHER" id="PTHR30580:SF0">
    <property type="entry name" value="PRIMOSOMAL PROTEIN N"/>
    <property type="match status" value="1"/>
</dbReference>
<dbReference type="SUPFAM" id="SSF52540">
    <property type="entry name" value="P-loop containing nucleoside triphosphate hydrolases"/>
    <property type="match status" value="1"/>
</dbReference>
<keyword evidence="16" id="KW-1185">Reference proteome</keyword>
<evidence type="ECO:0000259" key="13">
    <source>
        <dbReference type="PROSITE" id="PS51192"/>
    </source>
</evidence>
<dbReference type="InterPro" id="IPR040498">
    <property type="entry name" value="PriA_CRR"/>
</dbReference>
<evidence type="ECO:0000313" key="16">
    <source>
        <dbReference type="Proteomes" id="UP000642829"/>
    </source>
</evidence>
<accession>A0A8J3GBH9</accession>
<keyword evidence="4" id="KW-0547">Nucleotide-binding</keyword>
<dbReference type="GO" id="GO:0006269">
    <property type="term" value="P:DNA replication, synthesis of primer"/>
    <property type="evidence" value="ECO:0007669"/>
    <property type="project" value="UniProtKB-KW"/>
</dbReference>
<evidence type="ECO:0000256" key="1">
    <source>
        <dbReference type="ARBA" id="ARBA00022515"/>
    </source>
</evidence>
<dbReference type="Pfam" id="PF00271">
    <property type="entry name" value="Helicase_C"/>
    <property type="match status" value="1"/>
</dbReference>
<proteinExistence type="predicted"/>
<keyword evidence="7" id="KW-0862">Zinc</keyword>
<keyword evidence="6" id="KW-0347">Helicase</keyword>
<evidence type="ECO:0000256" key="8">
    <source>
        <dbReference type="ARBA" id="ARBA00022840"/>
    </source>
</evidence>